<organism evidence="3 4">
    <name type="scientific">Hartmannibacter diazotrophicus</name>
    <dbReference type="NCBI Taxonomy" id="1482074"/>
    <lineage>
        <taxon>Bacteria</taxon>
        <taxon>Pseudomonadati</taxon>
        <taxon>Pseudomonadota</taxon>
        <taxon>Alphaproteobacteria</taxon>
        <taxon>Hyphomicrobiales</taxon>
        <taxon>Pleomorphomonadaceae</taxon>
        <taxon>Hartmannibacter</taxon>
    </lineage>
</organism>
<name>A0A2C9D0G8_9HYPH</name>
<gene>
    <name evidence="3" type="ORF">HDIA_0148</name>
</gene>
<dbReference type="AlphaFoldDB" id="A0A2C9D0G8"/>
<accession>A0A2C9D0G8</accession>
<dbReference type="Pfam" id="PF18588">
    <property type="entry name" value="WcbI"/>
    <property type="match status" value="1"/>
</dbReference>
<dbReference type="Proteomes" id="UP000223606">
    <property type="component" value="Chromosome 1"/>
</dbReference>
<dbReference type="Pfam" id="PF08885">
    <property type="entry name" value="GSCFA"/>
    <property type="match status" value="1"/>
</dbReference>
<evidence type="ECO:0000313" key="4">
    <source>
        <dbReference type="Proteomes" id="UP000223606"/>
    </source>
</evidence>
<evidence type="ECO:0000259" key="1">
    <source>
        <dbReference type="Pfam" id="PF08885"/>
    </source>
</evidence>
<keyword evidence="4" id="KW-1185">Reference proteome</keyword>
<feature type="domain" description="Polysaccharide biosynthesis enzyme WcbI" evidence="2">
    <location>
        <begin position="28"/>
        <end position="220"/>
    </location>
</feature>
<protein>
    <submittedName>
        <fullName evidence="3">GSCFA family protein</fullName>
    </submittedName>
</protein>
<dbReference type="KEGG" id="hdi:HDIA_0148"/>
<dbReference type="Gene3D" id="3.40.50.12080">
    <property type="match status" value="1"/>
</dbReference>
<dbReference type="InterPro" id="IPR014982">
    <property type="entry name" value="GSCFA"/>
</dbReference>
<dbReference type="InterPro" id="IPR041307">
    <property type="entry name" value="WcbI"/>
</dbReference>
<reference evidence="4" key="1">
    <citation type="submission" date="2017-09" db="EMBL/GenBank/DDBJ databases">
        <title>Genome sequence of Nannocystis excedens DSM 71.</title>
        <authorList>
            <person name="Blom J."/>
        </authorList>
    </citation>
    <scope>NUCLEOTIDE SEQUENCE [LARGE SCALE GENOMIC DNA]</scope>
    <source>
        <strain evidence="4">type strain: E19</strain>
    </source>
</reference>
<dbReference type="EMBL" id="LT960614">
    <property type="protein sequence ID" value="SON53689.1"/>
    <property type="molecule type" value="Genomic_DNA"/>
</dbReference>
<sequence length="673" mass="76632">MISIMQSISLSLSARLDRRCRKSRNMRIGIVGNCQVHGYAQCFEAMSGEVQAFPAQLGLNSLKSIDSCDLILVQTEFFERLISRRDLFFNKLRHKVRQIPTLYFPGFHPDITYAETEGRFIQSPMSDYNSSIILYGWINGFSAKKIEALFNHSVFERLGFYDYYDQSIERLREDSGPCNINLDTLLPAWKKHGIFFHSINHPKIYVLSSIASEILRSNGVRIDCDQPEDFLYDNLAENASWPLYPEIGYRLGVKGSYAYKLPAPSDGIGKVVRFLNLPEFIEASLESYSSLDPAKVDIHRFRHKRENYIGIEDIRPTSDAPANPYLRLPASSFWRKGVERCRYDEVDPVVHPKFSIARQDQIATSGSCFAQHIAKRLVDENYNFLVTETAPITLDRAEANRRHFGLFSARYGNIYTARQLLQLIDRAYGRFKPVDRAWMRRDGRFIDPFRPQIEPDGYLTEDDVAKDRERHLACVRDMFEECDLFVFTLGLTEGWMSSADGSMLPVAPGTIATKANGSGYHFVNFSTDQISTDLHSVVRRLKALNPNIRILFTVSPVPLVATYEDSHVLTSTVYSKSSLRAAANDVCSNYDFVDYFPSYEIITGPHARGTYFEQDLRSVTPEGVAHVMRVFAAHYLGRNASKPLDMVVNESANSAELRQGATILCDEELLDQR</sequence>
<evidence type="ECO:0000313" key="3">
    <source>
        <dbReference type="EMBL" id="SON53689.1"/>
    </source>
</evidence>
<evidence type="ECO:0000259" key="2">
    <source>
        <dbReference type="Pfam" id="PF18588"/>
    </source>
</evidence>
<proteinExistence type="predicted"/>
<feature type="domain" description="GSCFA" evidence="1">
    <location>
        <begin position="361"/>
        <end position="631"/>
    </location>
</feature>